<name>A0A9X8JLD5_9GAMM</name>
<reference evidence="1 2" key="1">
    <citation type="journal article" date="2018" name="Syst. Appl. Microbiol.">
        <title>Pectobacterium zantedeschiae sp. nov. a new species of a soft rot pathogen isolated from Calla lily (Zantedeschia spp.).</title>
        <authorList>
            <person name="Waleron M."/>
            <person name="Misztak A."/>
            <person name="Waleron M."/>
            <person name="Franczuk M."/>
            <person name="Jonca J."/>
            <person name="Wielgomas B."/>
            <person name="Mikicinski A."/>
            <person name="Popovic T."/>
            <person name="Waleron K."/>
        </authorList>
    </citation>
    <scope>NUCLEOTIDE SEQUENCE [LARGE SCALE GENOMIC DNA]</scope>
    <source>
        <strain evidence="1 2">9M</strain>
    </source>
</reference>
<dbReference type="Proteomes" id="UP001138460">
    <property type="component" value="Unassembled WGS sequence"/>
</dbReference>
<evidence type="ECO:0000313" key="2">
    <source>
        <dbReference type="Proteomes" id="UP001138460"/>
    </source>
</evidence>
<sequence>MSNSEDERDLGREVHERLSKVSPELLSEFLYKRGVHVVKCLMCGSEDIGIPQTQELIVYPAGSGTKVYVDYVRVESAGPNYSIMKYQYRLICRNCGFISNLAVWPVLTWIEEEKESRDGK</sequence>
<dbReference type="EMBL" id="NWTM01000001">
    <property type="protein sequence ID" value="RYC44599.1"/>
    <property type="molecule type" value="Genomic_DNA"/>
</dbReference>
<dbReference type="RefSeq" id="WP_129711354.1">
    <property type="nucleotide sequence ID" value="NZ_JBEHFA010000003.1"/>
</dbReference>
<organism evidence="1 2">
    <name type="scientific">Pectobacterium zantedeschiae</name>
    <dbReference type="NCBI Taxonomy" id="2034769"/>
    <lineage>
        <taxon>Bacteria</taxon>
        <taxon>Pseudomonadati</taxon>
        <taxon>Pseudomonadota</taxon>
        <taxon>Gammaproteobacteria</taxon>
        <taxon>Enterobacterales</taxon>
        <taxon>Pectobacteriaceae</taxon>
        <taxon>Pectobacterium</taxon>
    </lineage>
</organism>
<dbReference type="OrthoDB" id="6456465at2"/>
<accession>A0A9X8JLD5</accession>
<evidence type="ECO:0000313" key="1">
    <source>
        <dbReference type="EMBL" id="RYC44599.1"/>
    </source>
</evidence>
<protein>
    <submittedName>
        <fullName evidence="1">Uncharacterized protein</fullName>
    </submittedName>
</protein>
<comment type="caution">
    <text evidence="1">The sequence shown here is derived from an EMBL/GenBank/DDBJ whole genome shotgun (WGS) entry which is preliminary data.</text>
</comment>
<dbReference type="AlphaFoldDB" id="A0A9X8JLD5"/>
<gene>
    <name evidence="1" type="ORF">CLR69_06160</name>
</gene>
<keyword evidence="2" id="KW-1185">Reference proteome</keyword>
<proteinExistence type="predicted"/>